<dbReference type="InterPro" id="IPR035093">
    <property type="entry name" value="RelE/ParE_toxin_dom_sf"/>
</dbReference>
<accession>A0A0F9G4B5</accession>
<evidence type="ECO:0008006" key="2">
    <source>
        <dbReference type="Google" id="ProtNLM"/>
    </source>
</evidence>
<sequence length="116" mass="13249">MVFDVVRGDGVDHDLDLIFDFLIKSVQEFGEDGQRAFNLAEQRMAEIESAIRSLGEAPYQGTRRPHLGKRIRNVTKGRAVLYFDVDDHQHRVRILAIFFGGQDHEARILARLLSEA</sequence>
<comment type="caution">
    <text evidence="1">The sequence shown here is derived from an EMBL/GenBank/DDBJ whole genome shotgun (WGS) entry which is preliminary data.</text>
</comment>
<evidence type="ECO:0000313" key="1">
    <source>
        <dbReference type="EMBL" id="KKL64400.1"/>
    </source>
</evidence>
<dbReference type="AlphaFoldDB" id="A0A0F9G4B5"/>
<dbReference type="EMBL" id="LAZR01027858">
    <property type="protein sequence ID" value="KKL64400.1"/>
    <property type="molecule type" value="Genomic_DNA"/>
</dbReference>
<dbReference type="Gene3D" id="3.30.2310.20">
    <property type="entry name" value="RelE-like"/>
    <property type="match status" value="1"/>
</dbReference>
<name>A0A0F9G4B5_9ZZZZ</name>
<organism evidence="1">
    <name type="scientific">marine sediment metagenome</name>
    <dbReference type="NCBI Taxonomy" id="412755"/>
    <lineage>
        <taxon>unclassified sequences</taxon>
        <taxon>metagenomes</taxon>
        <taxon>ecological metagenomes</taxon>
    </lineage>
</organism>
<reference evidence="1" key="1">
    <citation type="journal article" date="2015" name="Nature">
        <title>Complex archaea that bridge the gap between prokaryotes and eukaryotes.</title>
        <authorList>
            <person name="Spang A."/>
            <person name="Saw J.H."/>
            <person name="Jorgensen S.L."/>
            <person name="Zaremba-Niedzwiedzka K."/>
            <person name="Martijn J."/>
            <person name="Lind A.E."/>
            <person name="van Eijk R."/>
            <person name="Schleper C."/>
            <person name="Guy L."/>
            <person name="Ettema T.J."/>
        </authorList>
    </citation>
    <scope>NUCLEOTIDE SEQUENCE</scope>
</reference>
<gene>
    <name evidence="1" type="ORF">LCGC14_2165410</name>
</gene>
<protein>
    <recommendedName>
        <fullName evidence="2">KluB</fullName>
    </recommendedName>
</protein>
<proteinExistence type="predicted"/>